<feature type="domain" description="RES" evidence="1">
    <location>
        <begin position="14"/>
        <end position="139"/>
    </location>
</feature>
<dbReference type="EMBL" id="QGNY01000004">
    <property type="protein sequence ID" value="PWS31629.1"/>
    <property type="molecule type" value="Genomic_DNA"/>
</dbReference>
<keyword evidence="3" id="KW-1185">Reference proteome</keyword>
<dbReference type="RefSeq" id="WP_109930590.1">
    <property type="nucleotide sequence ID" value="NZ_QGNY01000004.1"/>
</dbReference>
<protein>
    <submittedName>
        <fullName evidence="2">RES domain-containing protein</fullName>
    </submittedName>
</protein>
<dbReference type="Pfam" id="PF08808">
    <property type="entry name" value="RES"/>
    <property type="match status" value="1"/>
</dbReference>
<dbReference type="InterPro" id="IPR014914">
    <property type="entry name" value="RES_dom"/>
</dbReference>
<accession>A0A317F171</accession>
<name>A0A317F171_9SPHI</name>
<dbReference type="Proteomes" id="UP000245391">
    <property type="component" value="Unassembled WGS sequence"/>
</dbReference>
<evidence type="ECO:0000313" key="2">
    <source>
        <dbReference type="EMBL" id="PWS31629.1"/>
    </source>
</evidence>
<proteinExistence type="predicted"/>
<evidence type="ECO:0000313" key="3">
    <source>
        <dbReference type="Proteomes" id="UP000245391"/>
    </source>
</evidence>
<sequence>MVLYRISNCKHARDYSGTGAKLFGGRWNSVGIPLHYMAGTRALAALEVLVNKNSMINSKNLCLTVFELPENSIQTLDKTSLPENWKAYPAPLSLAKLGDTFVRENKFLLLKVPSSIIDDEFNFLMNVNHTLVDKIKIIEVKPFSFDNRLL</sequence>
<reference evidence="3" key="1">
    <citation type="submission" date="2018-05" db="EMBL/GenBank/DDBJ databases">
        <title>Pedobacter paludis sp. nov., isolated from wetland soil.</title>
        <authorList>
            <person name="Zhang Y."/>
        </authorList>
    </citation>
    <scope>NUCLEOTIDE SEQUENCE [LARGE SCALE GENOMIC DNA]</scope>
    <source>
        <strain evidence="3">R-8</strain>
    </source>
</reference>
<comment type="caution">
    <text evidence="2">The sequence shown here is derived from an EMBL/GenBank/DDBJ whole genome shotgun (WGS) entry which is preliminary data.</text>
</comment>
<dbReference type="OrthoDB" id="9789501at2"/>
<organism evidence="2 3">
    <name type="scientific">Pedobacter paludis</name>
    <dbReference type="NCBI Taxonomy" id="2203212"/>
    <lineage>
        <taxon>Bacteria</taxon>
        <taxon>Pseudomonadati</taxon>
        <taxon>Bacteroidota</taxon>
        <taxon>Sphingobacteriia</taxon>
        <taxon>Sphingobacteriales</taxon>
        <taxon>Sphingobacteriaceae</taxon>
        <taxon>Pedobacter</taxon>
    </lineage>
</organism>
<dbReference type="AlphaFoldDB" id="A0A317F171"/>
<dbReference type="SMART" id="SM00953">
    <property type="entry name" value="RES"/>
    <property type="match status" value="1"/>
</dbReference>
<gene>
    <name evidence="2" type="ORF">DF947_13660</name>
</gene>
<evidence type="ECO:0000259" key="1">
    <source>
        <dbReference type="SMART" id="SM00953"/>
    </source>
</evidence>